<keyword evidence="4 10" id="KW-0813">Transport</keyword>
<dbReference type="AlphaFoldDB" id="A0A8H5F4T5"/>
<feature type="domain" description="Conserved Oligomeric Golgi complex subunit 6 C-terminal" evidence="13">
    <location>
        <begin position="305"/>
        <end position="796"/>
    </location>
</feature>
<evidence type="ECO:0000259" key="13">
    <source>
        <dbReference type="Pfam" id="PF20653"/>
    </source>
</evidence>
<evidence type="ECO:0000256" key="10">
    <source>
        <dbReference type="RuleBase" id="RU365075"/>
    </source>
</evidence>
<dbReference type="Proteomes" id="UP000567179">
    <property type="component" value="Unassembled WGS sequence"/>
</dbReference>
<feature type="compositionally biased region" description="Polar residues" evidence="11">
    <location>
        <begin position="17"/>
        <end position="33"/>
    </location>
</feature>
<dbReference type="InterPro" id="IPR048368">
    <property type="entry name" value="COG6_N"/>
</dbReference>
<dbReference type="EMBL" id="JAACJJ010000017">
    <property type="protein sequence ID" value="KAF5323714.1"/>
    <property type="molecule type" value="Genomic_DNA"/>
</dbReference>
<feature type="region of interest" description="Disordered" evidence="11">
    <location>
        <begin position="253"/>
        <end position="277"/>
    </location>
</feature>
<feature type="region of interest" description="Disordered" evidence="11">
    <location>
        <begin position="1"/>
        <end position="50"/>
    </location>
</feature>
<evidence type="ECO:0000313" key="15">
    <source>
        <dbReference type="Proteomes" id="UP000567179"/>
    </source>
</evidence>
<name>A0A8H5F4T5_9AGAR</name>
<keyword evidence="7 10" id="KW-0472">Membrane</keyword>
<evidence type="ECO:0000256" key="2">
    <source>
        <dbReference type="ARBA" id="ARBA00011023"/>
    </source>
</evidence>
<evidence type="ECO:0000256" key="5">
    <source>
        <dbReference type="ARBA" id="ARBA00022927"/>
    </source>
</evidence>
<feature type="compositionally biased region" description="Low complexity" evidence="11">
    <location>
        <begin position="82"/>
        <end position="99"/>
    </location>
</feature>
<dbReference type="Pfam" id="PF20653">
    <property type="entry name" value="COG6_C"/>
    <property type="match status" value="1"/>
</dbReference>
<evidence type="ECO:0000256" key="11">
    <source>
        <dbReference type="SAM" id="MobiDB-lite"/>
    </source>
</evidence>
<comment type="similarity">
    <text evidence="2 10">Belongs to the COG6 family.</text>
</comment>
<dbReference type="GO" id="GO:0015031">
    <property type="term" value="P:protein transport"/>
    <property type="evidence" value="ECO:0007669"/>
    <property type="project" value="UniProtKB-KW"/>
</dbReference>
<evidence type="ECO:0000256" key="8">
    <source>
        <dbReference type="ARBA" id="ARBA00031348"/>
    </source>
</evidence>
<feature type="domain" description="Conserved oligomeric complex COG6 N-terminal" evidence="12">
    <location>
        <begin position="142"/>
        <end position="248"/>
    </location>
</feature>
<feature type="region of interest" description="Disordered" evidence="11">
    <location>
        <begin position="82"/>
        <end position="130"/>
    </location>
</feature>
<dbReference type="GO" id="GO:0017119">
    <property type="term" value="C:Golgi transport complex"/>
    <property type="evidence" value="ECO:0007669"/>
    <property type="project" value="UniProtKB-UniRule"/>
</dbReference>
<dbReference type="OrthoDB" id="272987at2759"/>
<comment type="function">
    <text evidence="10">Acts as component of the peripheral membrane COG complex that is involved in intra-Golgi protein trafficking. COG is located at the cis-Golgi, and regulates tethering of retrograde intra-Golgi vesicles and possibly a number of other membrane trafficking events.</text>
</comment>
<reference evidence="14 15" key="1">
    <citation type="journal article" date="2020" name="ISME J.">
        <title>Uncovering the hidden diversity of litter-decomposition mechanisms in mushroom-forming fungi.</title>
        <authorList>
            <person name="Floudas D."/>
            <person name="Bentzer J."/>
            <person name="Ahren D."/>
            <person name="Johansson T."/>
            <person name="Persson P."/>
            <person name="Tunlid A."/>
        </authorList>
    </citation>
    <scope>NUCLEOTIDE SEQUENCE [LARGE SCALE GENOMIC DNA]</scope>
    <source>
        <strain evidence="14 15">CBS 101986</strain>
    </source>
</reference>
<keyword evidence="5 10" id="KW-0653">Protein transport</keyword>
<comment type="subcellular location">
    <subcellularLocation>
        <location evidence="1 10">Golgi apparatus membrane</location>
        <topology evidence="1 10">Peripheral membrane protein</topology>
    </subcellularLocation>
</comment>
<dbReference type="GO" id="GO:0006891">
    <property type="term" value="P:intra-Golgi vesicle-mediated transport"/>
    <property type="evidence" value="ECO:0007669"/>
    <property type="project" value="UniProtKB-UniRule"/>
</dbReference>
<evidence type="ECO:0000256" key="1">
    <source>
        <dbReference type="ARBA" id="ARBA00004395"/>
    </source>
</evidence>
<protein>
    <recommendedName>
        <fullName evidence="3 10">Conserved oligomeric Golgi complex subunit 6</fullName>
        <shortName evidence="10">COG complex subunit 6</shortName>
    </recommendedName>
    <alternativeName>
        <fullName evidence="8 10">Component of oligomeric Golgi complex 6</fullName>
    </alternativeName>
</protein>
<feature type="compositionally biased region" description="Acidic residues" evidence="11">
    <location>
        <begin position="814"/>
        <end position="853"/>
    </location>
</feature>
<dbReference type="InterPro" id="IPR048369">
    <property type="entry name" value="COG6_C"/>
</dbReference>
<evidence type="ECO:0000256" key="9">
    <source>
        <dbReference type="ARBA" id="ARBA00043873"/>
    </source>
</evidence>
<feature type="region of interest" description="Disordered" evidence="11">
    <location>
        <begin position="813"/>
        <end position="853"/>
    </location>
</feature>
<dbReference type="PANTHER" id="PTHR21506">
    <property type="entry name" value="COMPONENT OF OLIGOMERIC GOLGI COMPLEX 6"/>
    <property type="match status" value="1"/>
</dbReference>
<comment type="subunit">
    <text evidence="10">Component of the conserved oligomeric Golgi complex.</text>
</comment>
<proteinExistence type="inferred from homology"/>
<dbReference type="InterPro" id="IPR010490">
    <property type="entry name" value="COG6"/>
</dbReference>
<evidence type="ECO:0000256" key="3">
    <source>
        <dbReference type="ARBA" id="ARBA00020973"/>
    </source>
</evidence>
<evidence type="ECO:0000256" key="6">
    <source>
        <dbReference type="ARBA" id="ARBA00023034"/>
    </source>
</evidence>
<sequence>MTTPSPMPSPMRRPGALTSTAGIARTPSASGTPMTERKASWAPSGTRNPVSLRLNKVLATNFDNEDTREALRTLSELYATGSGSAGGSAMSSGSTKTAAQNETRQQDGGVDEDVSLPAQPTLPATHTYGQQQQTLAEAIPGESAARARKNLRRDMEQQLAEGSKKFLEALGEVDAKLRALQTHVGAMRASCDAAETQLALTNESSRTLLERAGSLRDERQEVDTKKSIISLFLTRFTLSDAEAEALASRDVPVDEGFSDRGGRTGGTSTNGSTSGGGRFFAAMDRAEKIREDCRVLMAGEEGATRAGLEIMSTTATHLEHGYEKMLRYCGDAFRALGRTGTGGDSEQLEVSPPLRECVRRLRKRPELLNEALLTLSTTRQAALLSSFLSALTRGGPSGYPRPIELHAHDPMRYVGDMLAWVHQAIAAEREFLESLFAWRGGRGDGRMVGSVRVFARRRQTEDRDNAGLAVGGDGGGSVEEEEEEEWMAELMDLAVTKLCVPLRLRVQQTVRSQESSIVAYKIANLLQFYFMTMRRTIGEDALLSTTLKEITDMAYKVFYDSIRTQSQALSRVKLTPDDPSVTAPSAILEHAQILREVMGVYQSSLLGDEDAAEISSGFQQVLDIMLDPAVMMCVAQAEEKHAANPRWDGAVFVLNCLCYLQSVLGTFEFTTKKRTEVQKLIDLRVLSLTEEHSANILKDAGLSEVVEICKTHKPDELMSRIPATEPAALQRSLRHFSRWLSGADVVASPRLAPLTMPLMHAAVHQQALARLARAYQLLCDEVRNPRNRYEAASTLLGSERPFGQVHLLWQVFGLEEEEEDGEEEESEEDEDEEDEESSEEDDDEEDDSGDAAT</sequence>
<dbReference type="SMART" id="SM01087">
    <property type="entry name" value="COG6"/>
    <property type="match status" value="1"/>
</dbReference>
<comment type="caution">
    <text evidence="14">The sequence shown here is derived from an EMBL/GenBank/DDBJ whole genome shotgun (WGS) entry which is preliminary data.</text>
</comment>
<gene>
    <name evidence="14" type="ORF">D9619_012939</name>
</gene>
<organism evidence="14 15">
    <name type="scientific">Psilocybe cf. subviscida</name>
    <dbReference type="NCBI Taxonomy" id="2480587"/>
    <lineage>
        <taxon>Eukaryota</taxon>
        <taxon>Fungi</taxon>
        <taxon>Dikarya</taxon>
        <taxon>Basidiomycota</taxon>
        <taxon>Agaricomycotina</taxon>
        <taxon>Agaricomycetes</taxon>
        <taxon>Agaricomycetidae</taxon>
        <taxon>Agaricales</taxon>
        <taxon>Agaricineae</taxon>
        <taxon>Strophariaceae</taxon>
        <taxon>Psilocybe</taxon>
    </lineage>
</organism>
<dbReference type="PANTHER" id="PTHR21506:SF0">
    <property type="entry name" value="CONSERVED OLIGOMERIC GOLGI COMPLEX SUBUNIT 6"/>
    <property type="match status" value="1"/>
</dbReference>
<keyword evidence="15" id="KW-1185">Reference proteome</keyword>
<evidence type="ECO:0000256" key="4">
    <source>
        <dbReference type="ARBA" id="ARBA00022448"/>
    </source>
</evidence>
<evidence type="ECO:0000256" key="7">
    <source>
        <dbReference type="ARBA" id="ARBA00023136"/>
    </source>
</evidence>
<keyword evidence="6 10" id="KW-0333">Golgi apparatus</keyword>
<accession>A0A8H5F4T5</accession>
<evidence type="ECO:0000259" key="12">
    <source>
        <dbReference type="Pfam" id="PF06419"/>
    </source>
</evidence>
<feature type="compositionally biased region" description="Pro residues" evidence="11">
    <location>
        <begin position="1"/>
        <end position="11"/>
    </location>
</feature>
<dbReference type="GO" id="GO:0000139">
    <property type="term" value="C:Golgi membrane"/>
    <property type="evidence" value="ECO:0007669"/>
    <property type="project" value="UniProtKB-SubCell"/>
</dbReference>
<evidence type="ECO:0000313" key="14">
    <source>
        <dbReference type="EMBL" id="KAF5323714.1"/>
    </source>
</evidence>
<dbReference type="Pfam" id="PF06419">
    <property type="entry name" value="COG6_N"/>
    <property type="match status" value="1"/>
</dbReference>
<comment type="function">
    <text evidence="9">Acts as a component of the peripheral membrane COG complex that is involved in intra-Golgi protein trafficking. COG is located at the cis-Golgi, and regulates tethering of retrograde intra-Golgi vesicles and possibly a number of other membrane trafficking events.</text>
</comment>